<dbReference type="Pfam" id="PF22666">
    <property type="entry name" value="Glyco_hydro_2_N2"/>
    <property type="match status" value="1"/>
</dbReference>
<evidence type="ECO:0000256" key="4">
    <source>
        <dbReference type="ARBA" id="ARBA00022801"/>
    </source>
</evidence>
<dbReference type="SUPFAM" id="SSF49303">
    <property type="entry name" value="beta-Galactosidase/glucuronidase domain"/>
    <property type="match status" value="1"/>
</dbReference>
<dbReference type="InterPro" id="IPR008979">
    <property type="entry name" value="Galactose-bd-like_sf"/>
</dbReference>
<dbReference type="InterPro" id="IPR021720">
    <property type="entry name" value="Malectin_dom"/>
</dbReference>
<evidence type="ECO:0000259" key="11">
    <source>
        <dbReference type="Pfam" id="PF22666"/>
    </source>
</evidence>
<evidence type="ECO:0000256" key="5">
    <source>
        <dbReference type="ARBA" id="ARBA00022807"/>
    </source>
</evidence>
<dbReference type="PANTHER" id="PTHR42732">
    <property type="entry name" value="BETA-GALACTOSIDASE"/>
    <property type="match status" value="1"/>
</dbReference>
<dbReference type="InterPro" id="IPR023296">
    <property type="entry name" value="Glyco_hydro_beta-prop_sf"/>
</dbReference>
<feature type="domain" description="Glycoside hydrolase family 2 immunoglobulin-like beta-sandwich" evidence="7">
    <location>
        <begin position="502"/>
        <end position="593"/>
    </location>
</feature>
<comment type="similarity">
    <text evidence="2">Belongs to the glycosyl hydrolase 2 family.</text>
</comment>
<dbReference type="InterPro" id="IPR006101">
    <property type="entry name" value="Glyco_hydro_2"/>
</dbReference>
<dbReference type="Pfam" id="PF16355">
    <property type="entry name" value="DUF4982"/>
    <property type="match status" value="1"/>
</dbReference>
<feature type="domain" description="Beta-mannosidase-like galactose-binding" evidence="11">
    <location>
        <begin position="368"/>
        <end position="438"/>
    </location>
</feature>
<dbReference type="Pfam" id="PF02836">
    <property type="entry name" value="Glyco_hydro_2_C"/>
    <property type="match status" value="1"/>
</dbReference>
<feature type="domain" description="Glycoside hydrolase family 2 catalytic" evidence="8">
    <location>
        <begin position="606"/>
        <end position="742"/>
    </location>
</feature>
<accession>A0A7W5DRR9</accession>
<dbReference type="InterPro" id="IPR032311">
    <property type="entry name" value="DUF4982"/>
</dbReference>
<evidence type="ECO:0000313" key="13">
    <source>
        <dbReference type="Proteomes" id="UP000544222"/>
    </source>
</evidence>
<dbReference type="SUPFAM" id="SSF75005">
    <property type="entry name" value="Arabinanase/levansucrase/invertase"/>
    <property type="match status" value="1"/>
</dbReference>
<keyword evidence="5" id="KW-0788">Thiol protease</keyword>
<dbReference type="InterPro" id="IPR006102">
    <property type="entry name" value="Ig-like_GH2"/>
</dbReference>
<dbReference type="GO" id="GO:0005975">
    <property type="term" value="P:carbohydrate metabolic process"/>
    <property type="evidence" value="ECO:0007669"/>
    <property type="project" value="InterPro"/>
</dbReference>
<feature type="domain" description="Malectin" evidence="9">
    <location>
        <begin position="1008"/>
        <end position="1179"/>
    </location>
</feature>
<dbReference type="Pfam" id="PF00703">
    <property type="entry name" value="Glyco_hydro_2"/>
    <property type="match status" value="1"/>
</dbReference>
<gene>
    <name evidence="12" type="ORF">FHX64_001181</name>
</gene>
<reference evidence="12 13" key="1">
    <citation type="submission" date="2020-08" db="EMBL/GenBank/DDBJ databases">
        <title>Genomic Encyclopedia of Type Strains, Phase IV (KMG-IV): sequencing the most valuable type-strain genomes for metagenomic binning, comparative biology and taxonomic classification.</title>
        <authorList>
            <person name="Goeker M."/>
        </authorList>
    </citation>
    <scope>NUCLEOTIDE SEQUENCE [LARGE SCALE GENOMIC DNA]</scope>
    <source>
        <strain evidence="12 13">DSM 27471</strain>
    </source>
</reference>
<keyword evidence="4" id="KW-0378">Hydrolase</keyword>
<evidence type="ECO:0000256" key="3">
    <source>
        <dbReference type="ARBA" id="ARBA00022670"/>
    </source>
</evidence>
<evidence type="ECO:0000259" key="7">
    <source>
        <dbReference type="Pfam" id="PF00703"/>
    </source>
</evidence>
<proteinExistence type="inferred from homology"/>
<dbReference type="Proteomes" id="UP000544222">
    <property type="component" value="Unassembled WGS sequence"/>
</dbReference>
<dbReference type="InterPro" id="IPR017853">
    <property type="entry name" value="GH"/>
</dbReference>
<keyword evidence="3" id="KW-0645">Protease</keyword>
<feature type="domain" description="DUF4982" evidence="10">
    <location>
        <begin position="917"/>
        <end position="973"/>
    </location>
</feature>
<dbReference type="Gene3D" id="2.60.120.430">
    <property type="entry name" value="Galactose-binding lectin"/>
    <property type="match status" value="1"/>
</dbReference>
<dbReference type="Gene3D" id="3.20.20.80">
    <property type="entry name" value="Glycosidases"/>
    <property type="match status" value="1"/>
</dbReference>
<dbReference type="EMBL" id="JACHYB010000001">
    <property type="protein sequence ID" value="MBB3187018.1"/>
    <property type="molecule type" value="Genomic_DNA"/>
</dbReference>
<sequence length="1412" mass="160927">MSYLIYNGEEGRDGRGYETWLATSNDLLHWHTLGRILAYPKGNVWDENQRAGYIALINYKWGGNYHAQMFNGKHWMSYFGGNTRGYEMGTLKEGMAFTTGDITKAHEWQTLGHPTLSPTDSDRGWWENVTQYKSTVLWDKSKKLGYPFVMYYNAGGIDPVTKVKAERIGIALSNDMIHWVRYKHNPIFTHAEGITGDPVIQKIGKVYVMFYYSAFRKSRPYKAFNTFACSYDLVHWTDWTGPDLIIPSEPYDNLFAHKSYVVKWKGVVYHFYCAVDVHNQRGIAVATSKNMGTSTVEFPKPDESTFRKKISLDADWLTAENDTNRDAYAGFENPVYKPIGWQHVDVPHNWDTYQGARRLKHGNKHGYAWYRKSFEIKNQGSGKEYFLYFQGVGSYATVWLNGKKIGYHAGGLTTFTIDVTKDIRFDTTNVLAVRADHPAMITDLPWVCGGCSSEWGFSEGSEPMGIFRPVTLVITNPTRIEPFGVHVWNDVPANARDPHFVLHINSEIKNYGNKTSHISVISKLVNEDGLQVARVTDTLTLQGNESKTIHQDTKDIANAHLWSISDPYLYHLITMIKENGKVIDETTTDYGFRWISWPKNDPHHSSCFHLNGKPVFINGIAEYEDKLGDSHAFDTTEITARIDQIKSAGFNAFRGAHQPHNLLYQDLLNKNGLLFWSQFSAHIWYDTPEFRMNFLNNLKEWIKERRNSPSIILWGIQNESVLPYDFAKQCTDIIHQMDPTSPSQRLVTTCNGGTGTDWNVSQNWSGTYGGNPYQYGQDLKKEYLNGEYGAWRSIDLHAEGPFNLKQNGICSEDRMTQLLELKVKLAEQVKDSVCGQFLWEYNSNDNPGRIQNEEGYRDIDRIGPFNYKGLFTIWGEPVDAYYMYCSNYAPAKTEPMVYIVSHTWNNRWTKPGIKSGIIVYSNCDEVELFNDVRAIPLGKRFKHGMGTHFQWDNVNIKYNVLYAVGYIKNKPVAEDCIILNHLPKAPHFSRLYSGAKDITKPAKGYHYIYRVNCGGPDYIDINHNKWLADRHQTSNKTWGSLSWTNDFKDLPAFLASQRETKDPIAGSRDWTLFQSFRYGLNRLRYKFPLPNGEYRVELYFIEPWYGVGGGINCTGYRVFDVGINGKTVIKDLDIWKEAGCDKAVKEVVPAQVTNGILEINFPKESAGQAVISAIAIASQNKAIKAAPSSASIMTDIKGGIPGTWLEPNAYFPTILPIMYGAEWIRPKNNNHTMRFVVTSDANIYIPNDTDYIKRFYKKGDTVITSGNKCLAILPQIHWPKEANVRPVTTYASQTAELQGNWEKSTYRQDSCVEASTEGQHSITWNVTTGLANIYALRFTYMNLNTTAIDAVITITDANGQMIHNDTLHFPPTPHKWKLLNTSTESFINAGHYKIKISGLHLQGLYLNTLQIQ</sequence>
<keyword evidence="13" id="KW-1185">Reference proteome</keyword>
<dbReference type="Pfam" id="PF11721">
    <property type="entry name" value="Malectin"/>
    <property type="match status" value="1"/>
</dbReference>
<dbReference type="InterPro" id="IPR006103">
    <property type="entry name" value="Glyco_hydro_2_cat"/>
</dbReference>
<dbReference type="Gene3D" id="2.60.120.260">
    <property type="entry name" value="Galactose-binding domain-like"/>
    <property type="match status" value="2"/>
</dbReference>
<evidence type="ECO:0000256" key="1">
    <source>
        <dbReference type="ARBA" id="ARBA00006067"/>
    </source>
</evidence>
<evidence type="ECO:0000313" key="12">
    <source>
        <dbReference type="EMBL" id="MBB3187018.1"/>
    </source>
</evidence>
<dbReference type="Gene3D" id="2.60.40.10">
    <property type="entry name" value="Immunoglobulins"/>
    <property type="match status" value="2"/>
</dbReference>
<evidence type="ECO:0000259" key="10">
    <source>
        <dbReference type="Pfam" id="PF16355"/>
    </source>
</evidence>
<evidence type="ECO:0000259" key="8">
    <source>
        <dbReference type="Pfam" id="PF02836"/>
    </source>
</evidence>
<dbReference type="PANTHER" id="PTHR42732:SF1">
    <property type="entry name" value="BETA-MANNOSIDASE"/>
    <property type="match status" value="1"/>
</dbReference>
<evidence type="ECO:0008006" key="14">
    <source>
        <dbReference type="Google" id="ProtNLM"/>
    </source>
</evidence>
<dbReference type="InterPro" id="IPR051913">
    <property type="entry name" value="GH2_Domain-Containing"/>
</dbReference>
<organism evidence="12 13">
    <name type="scientific">Microbacter margulisiae</name>
    <dbReference type="NCBI Taxonomy" id="1350067"/>
    <lineage>
        <taxon>Bacteria</taxon>
        <taxon>Pseudomonadati</taxon>
        <taxon>Bacteroidota</taxon>
        <taxon>Bacteroidia</taxon>
        <taxon>Bacteroidales</taxon>
        <taxon>Porphyromonadaceae</taxon>
        <taxon>Microbacter</taxon>
    </lineage>
</organism>
<dbReference type="SUPFAM" id="SSF49785">
    <property type="entry name" value="Galactose-binding domain-like"/>
    <property type="match status" value="1"/>
</dbReference>
<dbReference type="PRINTS" id="PR00132">
    <property type="entry name" value="GLHYDRLASE2"/>
</dbReference>
<evidence type="ECO:0000256" key="2">
    <source>
        <dbReference type="ARBA" id="ARBA00007401"/>
    </source>
</evidence>
<evidence type="ECO:0000259" key="9">
    <source>
        <dbReference type="Pfam" id="PF11721"/>
    </source>
</evidence>
<dbReference type="InterPro" id="IPR013783">
    <property type="entry name" value="Ig-like_fold"/>
</dbReference>
<comment type="similarity">
    <text evidence="1">Belongs to the peptidase C25 family.</text>
</comment>
<name>A0A7W5DRR9_9PORP</name>
<dbReference type="GO" id="GO:0004553">
    <property type="term" value="F:hydrolase activity, hydrolyzing O-glycosyl compounds"/>
    <property type="evidence" value="ECO:0007669"/>
    <property type="project" value="InterPro"/>
</dbReference>
<comment type="caution">
    <text evidence="12">The sequence shown here is derived from an EMBL/GenBank/DDBJ whole genome shotgun (WGS) entry which is preliminary data.</text>
</comment>
<dbReference type="InterPro" id="IPR036156">
    <property type="entry name" value="Beta-gal/glucu_dom_sf"/>
</dbReference>
<dbReference type="SUPFAM" id="SSF51445">
    <property type="entry name" value="(Trans)glycosidases"/>
    <property type="match status" value="1"/>
</dbReference>
<dbReference type="InterPro" id="IPR054593">
    <property type="entry name" value="Beta-mannosidase-like_N2"/>
</dbReference>
<protein>
    <recommendedName>
        <fullName evidence="14">Beta-galactosidase</fullName>
    </recommendedName>
</protein>
<dbReference type="GO" id="GO:0008234">
    <property type="term" value="F:cysteine-type peptidase activity"/>
    <property type="evidence" value="ECO:0007669"/>
    <property type="project" value="UniProtKB-KW"/>
</dbReference>
<evidence type="ECO:0000256" key="6">
    <source>
        <dbReference type="ARBA" id="ARBA00023295"/>
    </source>
</evidence>
<dbReference type="Gene3D" id="2.115.10.20">
    <property type="entry name" value="Glycosyl hydrolase domain, family 43"/>
    <property type="match status" value="2"/>
</dbReference>
<dbReference type="GO" id="GO:0006508">
    <property type="term" value="P:proteolysis"/>
    <property type="evidence" value="ECO:0007669"/>
    <property type="project" value="UniProtKB-KW"/>
</dbReference>
<keyword evidence="6" id="KW-0326">Glycosidase</keyword>